<dbReference type="PROSITE" id="PS50005">
    <property type="entry name" value="TPR"/>
    <property type="match status" value="1"/>
</dbReference>
<feature type="region of interest" description="Disordered" evidence="2">
    <location>
        <begin position="480"/>
        <end position="502"/>
    </location>
</feature>
<dbReference type="Proteomes" id="UP001403385">
    <property type="component" value="Unassembled WGS sequence"/>
</dbReference>
<comment type="caution">
    <text evidence="3">The sequence shown here is derived from an EMBL/GenBank/DDBJ whole genome shotgun (WGS) entry which is preliminary data.</text>
</comment>
<dbReference type="SMART" id="SM00028">
    <property type="entry name" value="TPR"/>
    <property type="match status" value="4"/>
</dbReference>
<proteinExistence type="predicted"/>
<sequence length="731" mass="86213">MIKQTLFSGVLLLILAGCQVYHDTTSRYNGYFLAKEKMLEVEETLFGHPQDNFNDILHVLVEIDSNYTKSQKAGFDYIIEKASLPIQWHPVSKWVDDCYILVAKARLYQEDYGNAVSTLRYVNGNSDDPYARHKALIWLMRTFLEQKELNNFKMVQEAIQKEKGPFSDDNLRDYHLTMAHYYRQKEDFELLAAHLELAVPLVKPKKKRARLHFLLGQVYQLLGEDDEAFKHYHKTLKSHPNYEVFFHTKLNQKAVEPLKTPKDIAKAEKFYKRQLRDEKNWEYRDKIYYELALFELQRDSVDQTVRYLNESVQVSTSNPTQKGYSYLKLGELYYQELKDFEKAAAYYDSTVQTLPETVKNYQAIKERSEILQEFVKQLNTVRQEERLLMLADMPVDKVELFLEKEIEAEKENIIKQKENERLSARKRQRVEVASTIGNANKESSGWYFYNSNALVYGQSNFLRIWGSRALEDDWRRSQKPLTAGTETLEEELSQPTASEPEEDLFASVKSKQSRMQEIPTTMEEIQASKLRLQEGLYHLGKIYNYQLKEYENALETFERLYNEYPKSEFTPESLYILYLRCKEYEGCDPEKYRKIIIEEYPETFFAKILQNPNYVEETNINDKKVEGMYENAYRHYHKGLYEETSRILNEIKVLYPENSYMDKVSLLNALVLGKTTAYVAEYYAALNLFIQNYPESELVPFAKKLVESISQEDLKKGALPWRVNKKPLENE</sequence>
<reference evidence="3 4" key="1">
    <citation type="submission" date="2024-04" db="EMBL/GenBank/DDBJ databases">
        <title>Novel genus in family Flammeovirgaceae.</title>
        <authorList>
            <person name="Nguyen T.H."/>
            <person name="Vuong T.Q."/>
            <person name="Le H."/>
            <person name="Kim S.-G."/>
        </authorList>
    </citation>
    <scope>NUCLEOTIDE SEQUENCE [LARGE SCALE GENOMIC DNA]</scope>
    <source>
        <strain evidence="3 4">JCM 23209</strain>
    </source>
</reference>
<dbReference type="InterPro" id="IPR019734">
    <property type="entry name" value="TPR_rpt"/>
</dbReference>
<evidence type="ECO:0000256" key="2">
    <source>
        <dbReference type="SAM" id="MobiDB-lite"/>
    </source>
</evidence>
<dbReference type="EMBL" id="JBDKWZ010000001">
    <property type="protein sequence ID" value="MEN7546506.1"/>
    <property type="molecule type" value="Genomic_DNA"/>
</dbReference>
<dbReference type="InterPro" id="IPR011990">
    <property type="entry name" value="TPR-like_helical_dom_sf"/>
</dbReference>
<evidence type="ECO:0000313" key="4">
    <source>
        <dbReference type="Proteomes" id="UP001403385"/>
    </source>
</evidence>
<evidence type="ECO:0000256" key="1">
    <source>
        <dbReference type="PROSITE-ProRule" id="PRU00339"/>
    </source>
</evidence>
<dbReference type="Pfam" id="PF13174">
    <property type="entry name" value="TPR_6"/>
    <property type="match status" value="3"/>
</dbReference>
<protein>
    <submittedName>
        <fullName evidence="3">Tetratricopeptide repeat protein</fullName>
    </submittedName>
</protein>
<dbReference type="PROSITE" id="PS51257">
    <property type="entry name" value="PROKAR_LIPOPROTEIN"/>
    <property type="match status" value="1"/>
</dbReference>
<evidence type="ECO:0000313" key="3">
    <source>
        <dbReference type="EMBL" id="MEN7546506.1"/>
    </source>
</evidence>
<dbReference type="RefSeq" id="WP_346819292.1">
    <property type="nucleotide sequence ID" value="NZ_JBDKWZ010000001.1"/>
</dbReference>
<keyword evidence="1" id="KW-0802">TPR repeat</keyword>
<dbReference type="Gene3D" id="1.25.40.10">
    <property type="entry name" value="Tetratricopeptide repeat domain"/>
    <property type="match status" value="4"/>
</dbReference>
<feature type="repeat" description="TPR" evidence="1">
    <location>
        <begin position="209"/>
        <end position="242"/>
    </location>
</feature>
<gene>
    <name evidence="3" type="ORF">AAG747_01215</name>
</gene>
<dbReference type="AlphaFoldDB" id="A0AAW9S6C9"/>
<dbReference type="SUPFAM" id="SSF48452">
    <property type="entry name" value="TPR-like"/>
    <property type="match status" value="2"/>
</dbReference>
<keyword evidence="4" id="KW-1185">Reference proteome</keyword>
<accession>A0AAW9S6C9</accession>
<name>A0AAW9S6C9_9BACT</name>
<organism evidence="3 4">
    <name type="scientific">Rapidithrix thailandica</name>
    <dbReference type="NCBI Taxonomy" id="413964"/>
    <lineage>
        <taxon>Bacteria</taxon>
        <taxon>Pseudomonadati</taxon>
        <taxon>Bacteroidota</taxon>
        <taxon>Cytophagia</taxon>
        <taxon>Cytophagales</taxon>
        <taxon>Flammeovirgaceae</taxon>
        <taxon>Rapidithrix</taxon>
    </lineage>
</organism>